<dbReference type="Pfam" id="PF14559">
    <property type="entry name" value="TPR_19"/>
    <property type="match status" value="1"/>
</dbReference>
<dbReference type="GO" id="GO:0004016">
    <property type="term" value="F:adenylate cyclase activity"/>
    <property type="evidence" value="ECO:0007669"/>
    <property type="project" value="UniProtKB-ARBA"/>
</dbReference>
<dbReference type="PANTHER" id="PTHR43081:SF1">
    <property type="entry name" value="ADENYLATE CYCLASE, TERMINAL-DIFFERENTIATION SPECIFIC"/>
    <property type="match status" value="1"/>
</dbReference>
<dbReference type="PATRIC" id="fig|1300342.3.peg.80"/>
<proteinExistence type="predicted"/>
<dbReference type="InterPro" id="IPR050697">
    <property type="entry name" value="Adenylyl/Guanylyl_Cyclase_3/4"/>
</dbReference>
<dbReference type="SUPFAM" id="SSF81901">
    <property type="entry name" value="HCP-like"/>
    <property type="match status" value="1"/>
</dbReference>
<reference evidence="3 4" key="1">
    <citation type="submission" date="2016-04" db="EMBL/GenBank/DDBJ databases">
        <title>Complete genome sequence of Dokdonella koreensis DS-123T.</title>
        <authorList>
            <person name="Kim J.F."/>
            <person name="Lee H."/>
            <person name="Kwak M.-J."/>
        </authorList>
    </citation>
    <scope>NUCLEOTIDE SEQUENCE [LARGE SCALE GENOMIC DNA]</scope>
    <source>
        <strain evidence="3 4">DS-123</strain>
    </source>
</reference>
<dbReference type="AlphaFoldDB" id="A0A167G3M3"/>
<name>A0A167G3M3_9GAMM</name>
<protein>
    <submittedName>
        <fullName evidence="3">Adenylate cyclase, family 3</fullName>
    </submittedName>
</protein>
<dbReference type="OrthoDB" id="5928393at2"/>
<dbReference type="Pfam" id="PF00211">
    <property type="entry name" value="Guanylate_cyc"/>
    <property type="match status" value="1"/>
</dbReference>
<evidence type="ECO:0000313" key="4">
    <source>
        <dbReference type="Proteomes" id="UP000076830"/>
    </source>
</evidence>
<keyword evidence="4" id="KW-1185">Reference proteome</keyword>
<evidence type="ECO:0000256" key="1">
    <source>
        <dbReference type="PROSITE-ProRule" id="PRU00339"/>
    </source>
</evidence>
<dbReference type="NCBIfam" id="TIGR04510">
    <property type="entry name" value="mod_pep_cyc"/>
    <property type="match status" value="1"/>
</dbReference>
<dbReference type="STRING" id="1300342.I596_81"/>
<dbReference type="EMBL" id="CP015249">
    <property type="protein sequence ID" value="ANB16121.1"/>
    <property type="molecule type" value="Genomic_DNA"/>
</dbReference>
<dbReference type="InterPro" id="IPR001054">
    <property type="entry name" value="A/G_cyclase"/>
</dbReference>
<feature type="repeat" description="TPR" evidence="1">
    <location>
        <begin position="418"/>
        <end position="451"/>
    </location>
</feature>
<dbReference type="Gene3D" id="1.25.40.10">
    <property type="entry name" value="Tetratricopeptide repeat domain"/>
    <property type="match status" value="1"/>
</dbReference>
<keyword evidence="1" id="KW-0802">TPR repeat</keyword>
<dbReference type="GO" id="GO:0009190">
    <property type="term" value="P:cyclic nucleotide biosynthetic process"/>
    <property type="evidence" value="ECO:0007669"/>
    <property type="project" value="InterPro"/>
</dbReference>
<accession>A0A167G3M3</accession>
<dbReference type="RefSeq" id="WP_067642580.1">
    <property type="nucleotide sequence ID" value="NZ_CP015249.1"/>
</dbReference>
<dbReference type="InterPro" id="IPR029787">
    <property type="entry name" value="Nucleotide_cyclase"/>
</dbReference>
<evidence type="ECO:0000313" key="3">
    <source>
        <dbReference type="EMBL" id="ANB16121.1"/>
    </source>
</evidence>
<dbReference type="GO" id="GO:0035556">
    <property type="term" value="P:intracellular signal transduction"/>
    <property type="evidence" value="ECO:0007669"/>
    <property type="project" value="InterPro"/>
</dbReference>
<dbReference type="PROSITE" id="PS50005">
    <property type="entry name" value="TPR"/>
    <property type="match status" value="1"/>
</dbReference>
<dbReference type="Gene3D" id="3.30.70.1230">
    <property type="entry name" value="Nucleotide cyclase"/>
    <property type="match status" value="1"/>
</dbReference>
<sequence>MEAIAQSLPAAGSASPDRARPLLRTLVLCDLVDSTALVHNLGDLASTQLIRRHDRFTRALLQVHDGHEIDKTDGFLLMFDRPIQAVAFALDYQRTLHQFNLQESSNLKARVGIHVGDVLLWDNAEEEIAKGAKPVDIEGLAKPITSRLASLARPGQILLSGITWALAHRAQGELTEAVDKIRWRAHGRYRFKGVPEPVPVFEVGEEGLAPFQTPPWSGKAYREVPFWRRPSVLVLEALLIAAAIIVPVYTMLRSPPAIAFASRDWVVVGDFQNHTDQSIFDDSLQMAFRIGLEQSRYVNILSDLKVRDTIARMKRDPNGTSIDRAIGSEVALRDGARALILPSIAEIGGRVRVTAEVIDPKTQTTVYSESSDGLGADSVLPSMDKVNRQLRERLGEAVAVISTDSKPLEKVTTSNLDALRAYTLAVTEDSKGNRKEAIPLFRQAVALDPDFALARVGLGRTLLLTGAGDPAEIAKELEHAVNMVDRLSTRDALYAQAWLSNNGTPRVALEKWRLMEQLYPDSIPASGGLGYFSWQAANRFDDAIRAIEKIAVSTNPRRAMADYLLATLYLGQERFDDAERRFREAAANDYATQNIFYAYLYAAQRKFDQADQILAKGAATGLPTSDAEVWFARTALTIDRGRWQQALEILGHAKAETRAIKGSFYFDFQTIENIVRAQTDSRDAVVARLSSYVKELDAAQIRPVDLQFHRLMGAYLAATQNDVALAQRFLAGAAAFSRKGDHPFLASLLTVVEAEIARAQGKPGEAIAMLKPYFDGHEFYFSHQVMMRAYAEQGDIDAALAQAKWLGDHRGRAYAEQFGQLVLIPVNVLFSDLAVLESARLSSVKGKAEDARQFYDRFLGLWPGIEAVPAFKERLAAVKLAERPTSPAR</sequence>
<evidence type="ECO:0000259" key="2">
    <source>
        <dbReference type="Pfam" id="PF00211"/>
    </source>
</evidence>
<gene>
    <name evidence="3" type="ORF">I596_81</name>
</gene>
<dbReference type="InterPro" id="IPR030966">
    <property type="entry name" value="Mod_pep_cyc"/>
</dbReference>
<dbReference type="InterPro" id="IPR019734">
    <property type="entry name" value="TPR_rpt"/>
</dbReference>
<dbReference type="InterPro" id="IPR011990">
    <property type="entry name" value="TPR-like_helical_dom_sf"/>
</dbReference>
<dbReference type="Proteomes" id="UP000076830">
    <property type="component" value="Chromosome"/>
</dbReference>
<dbReference type="Gene3D" id="3.40.50.10610">
    <property type="entry name" value="ABC-type transport auxiliary lipoprotein component"/>
    <property type="match status" value="1"/>
</dbReference>
<feature type="domain" description="Guanylate cyclase" evidence="2">
    <location>
        <begin position="26"/>
        <end position="184"/>
    </location>
</feature>
<dbReference type="PANTHER" id="PTHR43081">
    <property type="entry name" value="ADENYLATE CYCLASE, TERMINAL-DIFFERENTIATION SPECIFIC-RELATED"/>
    <property type="match status" value="1"/>
</dbReference>
<dbReference type="KEGG" id="dko:I596_81"/>
<organism evidence="3 4">
    <name type="scientific">Dokdonella koreensis DS-123</name>
    <dbReference type="NCBI Taxonomy" id="1300342"/>
    <lineage>
        <taxon>Bacteria</taxon>
        <taxon>Pseudomonadati</taxon>
        <taxon>Pseudomonadota</taxon>
        <taxon>Gammaproteobacteria</taxon>
        <taxon>Lysobacterales</taxon>
        <taxon>Rhodanobacteraceae</taxon>
        <taxon>Dokdonella</taxon>
    </lineage>
</organism>
<dbReference type="CDD" id="cd07302">
    <property type="entry name" value="CHD"/>
    <property type="match status" value="1"/>
</dbReference>
<dbReference type="SUPFAM" id="SSF55073">
    <property type="entry name" value="Nucleotide cyclase"/>
    <property type="match status" value="1"/>
</dbReference>